<gene>
    <name evidence="2" type="ORF">Rrhod_4081</name>
</gene>
<feature type="compositionally biased region" description="Polar residues" evidence="1">
    <location>
        <begin position="1"/>
        <end position="14"/>
    </location>
</feature>
<feature type="compositionally biased region" description="Low complexity" evidence="1">
    <location>
        <begin position="73"/>
        <end position="93"/>
    </location>
</feature>
<organism evidence="2 3">
    <name type="scientific">Rhodococcus rhodnii LMG 5362</name>
    <dbReference type="NCBI Taxonomy" id="1273125"/>
    <lineage>
        <taxon>Bacteria</taxon>
        <taxon>Bacillati</taxon>
        <taxon>Actinomycetota</taxon>
        <taxon>Actinomycetes</taxon>
        <taxon>Mycobacteriales</taxon>
        <taxon>Nocardiaceae</taxon>
        <taxon>Rhodococcus</taxon>
    </lineage>
</organism>
<feature type="region of interest" description="Disordered" evidence="1">
    <location>
        <begin position="1"/>
        <end position="95"/>
    </location>
</feature>
<evidence type="ECO:0000313" key="2">
    <source>
        <dbReference type="EMBL" id="EOM74606.1"/>
    </source>
</evidence>
<feature type="compositionally biased region" description="Basic residues" evidence="1">
    <location>
        <begin position="47"/>
        <end position="59"/>
    </location>
</feature>
<proteinExistence type="predicted"/>
<keyword evidence="3" id="KW-1185">Reference proteome</keyword>
<dbReference type="PATRIC" id="fig|1273125.3.peg.3877"/>
<evidence type="ECO:0000313" key="3">
    <source>
        <dbReference type="Proteomes" id="UP000013525"/>
    </source>
</evidence>
<evidence type="ECO:0000256" key="1">
    <source>
        <dbReference type="SAM" id="MobiDB-lite"/>
    </source>
</evidence>
<reference evidence="2 3" key="1">
    <citation type="journal article" date="2013" name="Genome Announc.">
        <title>Draft Genome Sequence of Rhodococcus rhodnii Strain LMG5362, a Symbiont of Rhodnius prolixus (Hemiptera, Reduviidae, Triatominae), the Principle Vector of Trypanosoma cruzi.</title>
        <authorList>
            <person name="Pachebat J.A."/>
            <person name="van Keulen G."/>
            <person name="Whitten M.M."/>
            <person name="Girdwood S."/>
            <person name="Del Sol R."/>
            <person name="Dyson P.J."/>
            <person name="Facey P.D."/>
        </authorList>
    </citation>
    <scope>NUCLEOTIDE SEQUENCE [LARGE SCALE GENOMIC DNA]</scope>
    <source>
        <strain evidence="2 3">LMG 5362</strain>
    </source>
</reference>
<protein>
    <submittedName>
        <fullName evidence="2">Uncharacterized protein</fullName>
    </submittedName>
</protein>
<dbReference type="AlphaFoldDB" id="R7WHK8"/>
<accession>R7WHK8</accession>
<dbReference type="EMBL" id="APMY01000129">
    <property type="protein sequence ID" value="EOM74606.1"/>
    <property type="molecule type" value="Genomic_DNA"/>
</dbReference>
<sequence length="194" mass="21394">MRPGPTSTAGQVGRSSCFGPPSMRNARCTAAARPGYRPDRASTPTRSGRRQAHPRHRSRIFMWRRGGRAGEVARPSSPTRTRPAPNTRTTPRAHYPGAFRRSCQVCPVRCPAMSEYNGPIPITTTDGKWKVGVGRSEAGEQNDVELSLYRTDEEGHIAERLVFDLLPSAAREVGRWLGESADVLDAEHPSHPNR</sequence>
<name>R7WHK8_9NOCA</name>
<comment type="caution">
    <text evidence="2">The sequence shown here is derived from an EMBL/GenBank/DDBJ whole genome shotgun (WGS) entry which is preliminary data.</text>
</comment>
<dbReference type="Proteomes" id="UP000013525">
    <property type="component" value="Unassembled WGS sequence"/>
</dbReference>